<keyword evidence="4" id="KW-0067">ATP-binding</keyword>
<keyword evidence="2" id="KW-0732">Signal</keyword>
<evidence type="ECO:0000256" key="1">
    <source>
        <dbReference type="SAM" id="MobiDB-lite"/>
    </source>
</evidence>
<name>A0A369QKG6_9BACT</name>
<feature type="domain" description="Secretion system C-terminal sorting" evidence="3">
    <location>
        <begin position="1426"/>
        <end position="1502"/>
    </location>
</feature>
<dbReference type="EMBL" id="QASA01000001">
    <property type="protein sequence ID" value="RDC64882.1"/>
    <property type="molecule type" value="Genomic_DNA"/>
</dbReference>
<protein>
    <submittedName>
        <fullName evidence="4">DNA helicase</fullName>
        <ecNumber evidence="4">3.6.4.12</ecNumber>
    </submittedName>
</protein>
<dbReference type="Proteomes" id="UP000253919">
    <property type="component" value="Unassembled WGS sequence"/>
</dbReference>
<gene>
    <name evidence="4" type="ORF">AHMF7616_03504</name>
</gene>
<dbReference type="Pfam" id="PF18962">
    <property type="entry name" value="Por_Secre_tail"/>
    <property type="match status" value="1"/>
</dbReference>
<evidence type="ECO:0000256" key="2">
    <source>
        <dbReference type="SAM" id="SignalP"/>
    </source>
</evidence>
<dbReference type="EC" id="3.6.4.12" evidence="4"/>
<dbReference type="Gene3D" id="2.60.40.4070">
    <property type="match status" value="1"/>
</dbReference>
<sequence length="1505" mass="165700">MPFLVLWLSLSSIVQAQTIEWDKTFGGDRDEYLNIVQQTQDGGYILGGGSSSGNNGDKSQTNKGECYPWYCSYDYWIVKLDTKGNKQWDKTIGGSSSDFLTSMQQTKDGGYILGGNSNSNRSGDKSENNRNSNDYWVVKLDGNGNKQWDKTLGGSETDYLTTLQQTQDGGYILGGDSWSDDLDKSEVSKGRRDFWIIKLNADGTKIWDKTIGGNSEDRITALQQTQDAGYILGGYSSSSITGDKSEARRGGEDYWVVKLDGNGNKVWDKTLGGNSKDLLYSLQQTNDGGYILGGTSFSSKSSDKSENNTANNSYDTDYWLVKIDASGKKEWDQTLGGNGGDDLRSVQQINDGGYILGGFSRSDKKGDKSEENKGDHHDYWIIKVDAAGNKQWDQTIGGNKNDELRSLQQTHDGGFIVGGFSQSGKSGDKSEANKTINGSYEYGDPTNDYWVVKLKATGNKTQNIVFNPIPDKTIFDKSFTLQATATSGLPVLFRVVARAATVKGNVVTLTNNKKQDQVTIEAYQPGDDNFRAAPKVTRTFNVEIAFTELWERTIKGDAQLSAIVPTPEGGYLLGGSTFSGKAWYKSQPSQGASDYWIVKVDSSGHKLWDKRFGGSSFDYLKALVAAPDGGYLLGGSSASGISGDKTEARRDTVTNDDYWDYHSDYWVVKIDRNGNKLWDKTFGSDAKDEFTCLTTTPTGGFLLGGYTSGSNTGDKTDPRRDSVAYSADYWVVKIDGKGNKIWDKTFGGNYYERLTGILTAPDGYVLAGYSTSVLYDDGTVTKPTKNDYWVIKLHENGQLIWDKSYAQPGSAHSIASILATTDGNYLVGGPSRDNSNYLNYFALIKINQDGKALWSKKYTGGAQTSPLLLMNTPEGGYQLAGNVDGRDRNYLIKLDADGNQIYSHRRGTYPLRVMLPTADKGFLLGEDGYRIYRLKEADAAPPALAWNYRYGGTLNDKLTVTIPTFDHGFLVGGYSRSAKNGDKSQQRHGHEDYWLVKTDKQGKKLWDKRFGGPRHDFLNSVVQTIDGGYLLGGSSDSGIGGDKTQASQGGRDYWIVRLDENGTKLWDKRYGGSGYDELRQMQVLSNGDFLLVGYSDSPQSGDKSQDSRGSLDYWIIKIDSKGNKRWDKRYGGSANDYLQNVVTINSSSITEQGYWNFSENGFMLAGSSDSGQGGDKTQPSRGGRDYWIVKIDSTGNKLADFRFGGSGQDELYGLTAYNESDFVLAGHSDSPKGGDKSQGSLGQTDFWALYIRIDANADRISAGKIWDRRYGGKGREELRSLTYIADHEYLSKNEGFLLGGTTHLDKSGHVSQNSRGGTDYWIVRINVSTGRPLSDQRLGGNGLDELRSVVRTGENEFLLAGRSESGVSGNRTQPSQGQMDYWLIQTTLGIEPLATEKAAALIALSETTIDSSASVVLKLEQNLTAYPNPFQEKVTISFTLPETQAVTVRVLDSQGREIKTLFQQEAKANQTYQVEWQAGKQATGMYLLQLQTPTQQKTQKILLTR</sequence>
<evidence type="ECO:0000313" key="4">
    <source>
        <dbReference type="EMBL" id="RDC64882.1"/>
    </source>
</evidence>
<organism evidence="4 5">
    <name type="scientific">Adhaeribacter pallidiroseus</name>
    <dbReference type="NCBI Taxonomy" id="2072847"/>
    <lineage>
        <taxon>Bacteria</taxon>
        <taxon>Pseudomonadati</taxon>
        <taxon>Bacteroidota</taxon>
        <taxon>Cytophagia</taxon>
        <taxon>Cytophagales</taxon>
        <taxon>Hymenobacteraceae</taxon>
        <taxon>Adhaeribacter</taxon>
    </lineage>
</organism>
<dbReference type="SUPFAM" id="SSF50998">
    <property type="entry name" value="Quinoprotein alcohol dehydrogenase-like"/>
    <property type="match status" value="1"/>
</dbReference>
<feature type="chain" id="PRO_5017066906" evidence="2">
    <location>
        <begin position="17"/>
        <end position="1505"/>
    </location>
</feature>
<keyword evidence="4" id="KW-0547">Nucleotide-binding</keyword>
<dbReference type="GO" id="GO:0003678">
    <property type="term" value="F:DNA helicase activity"/>
    <property type="evidence" value="ECO:0007669"/>
    <property type="project" value="UniProtKB-EC"/>
</dbReference>
<keyword evidence="5" id="KW-1185">Reference proteome</keyword>
<evidence type="ECO:0000313" key="5">
    <source>
        <dbReference type="Proteomes" id="UP000253919"/>
    </source>
</evidence>
<evidence type="ECO:0000259" key="3">
    <source>
        <dbReference type="Pfam" id="PF18962"/>
    </source>
</evidence>
<dbReference type="InterPro" id="IPR011047">
    <property type="entry name" value="Quinoprotein_ADH-like_sf"/>
</dbReference>
<keyword evidence="4" id="KW-0378">Hydrolase</keyword>
<feature type="signal peptide" evidence="2">
    <location>
        <begin position="1"/>
        <end position="16"/>
    </location>
</feature>
<comment type="caution">
    <text evidence="4">The sequence shown here is derived from an EMBL/GenBank/DDBJ whole genome shotgun (WGS) entry which is preliminary data.</text>
</comment>
<dbReference type="GO" id="GO:0016787">
    <property type="term" value="F:hydrolase activity"/>
    <property type="evidence" value="ECO:0007669"/>
    <property type="project" value="UniProtKB-KW"/>
</dbReference>
<proteinExistence type="predicted"/>
<dbReference type="PANTHER" id="PTHR42754:SF1">
    <property type="entry name" value="LIPOPROTEIN"/>
    <property type="match status" value="1"/>
</dbReference>
<dbReference type="PANTHER" id="PTHR42754">
    <property type="entry name" value="ENDOGLUCANASE"/>
    <property type="match status" value="1"/>
</dbReference>
<dbReference type="NCBIfam" id="TIGR04183">
    <property type="entry name" value="Por_Secre_tail"/>
    <property type="match status" value="1"/>
</dbReference>
<accession>A0A369QKG6</accession>
<reference evidence="4 5" key="1">
    <citation type="submission" date="2018-04" db="EMBL/GenBank/DDBJ databases">
        <title>Adhaeribacter sp. HMF7616 genome sequencing and assembly.</title>
        <authorList>
            <person name="Kang H."/>
            <person name="Kang J."/>
            <person name="Cha I."/>
            <person name="Kim H."/>
            <person name="Joh K."/>
        </authorList>
    </citation>
    <scope>NUCLEOTIDE SEQUENCE [LARGE SCALE GENOMIC DNA]</scope>
    <source>
        <strain evidence="4 5">HMF7616</strain>
    </source>
</reference>
<dbReference type="InterPro" id="IPR026444">
    <property type="entry name" value="Secre_tail"/>
</dbReference>
<keyword evidence="4" id="KW-0347">Helicase</keyword>
<feature type="region of interest" description="Disordered" evidence="1">
    <location>
        <begin position="111"/>
        <end position="132"/>
    </location>
</feature>